<reference evidence="1" key="1">
    <citation type="submission" date="2024-06" db="EMBL/GenBank/DDBJ databases">
        <title>Streptomyces sp. strain HUAS MG91 genome sequences.</title>
        <authorList>
            <person name="Mo P."/>
        </authorList>
    </citation>
    <scope>NUCLEOTIDE SEQUENCE</scope>
    <source>
        <strain evidence="1">HUAS MG91</strain>
    </source>
</reference>
<dbReference type="PANTHER" id="PTHR47691">
    <property type="entry name" value="REGULATOR-RELATED"/>
    <property type="match status" value="1"/>
</dbReference>
<dbReference type="RefSeq" id="WP_353946341.1">
    <property type="nucleotide sequence ID" value="NZ_CP159534.1"/>
</dbReference>
<evidence type="ECO:0000313" key="1">
    <source>
        <dbReference type="EMBL" id="XCJ74905.1"/>
    </source>
</evidence>
<accession>A0AAU8J308</accession>
<name>A0AAU8J308_9ACTN</name>
<dbReference type="GO" id="GO:0043531">
    <property type="term" value="F:ADP binding"/>
    <property type="evidence" value="ECO:0007669"/>
    <property type="project" value="InterPro"/>
</dbReference>
<dbReference type="Gene3D" id="3.40.50.300">
    <property type="entry name" value="P-loop containing nucleotide triphosphate hydrolases"/>
    <property type="match status" value="1"/>
</dbReference>
<protein>
    <submittedName>
        <fullName evidence="1">NB-ARC domain-containing protein</fullName>
    </submittedName>
</protein>
<dbReference type="SUPFAM" id="SSF52540">
    <property type="entry name" value="P-loop containing nucleoside triphosphate hydrolases"/>
    <property type="match status" value="1"/>
</dbReference>
<dbReference type="InterPro" id="IPR027417">
    <property type="entry name" value="P-loop_NTPase"/>
</dbReference>
<sequence length="692" mass="75286">MLINLPSETTPCVGRAAELAEVRELLREPGLVTVTGGAGMGKSRLALRSVRGGDWAGFDAVCWADLWPVQNDALLSASVADALRLSDHTSRTLVEALCDWIGNRRVLLVLDSCEHLVPAARSLVADLLTVCPRLRVLVTSREALGMAGEAVVGLGPLDPATEGVALFEARATAAGRPLRDTADRLLATRLSTHLEGVPLALELAAGLLRHCTLREAWELTEERPEALDREESGPFPSRHSALRTAVGWSHELCRPAERLLWARLAVFPGSFDADLAALVCLGGPLTADALREALTGLVRKSVVVLHDGRYRMLDSVRAYGRMWLRELGEEPAVAWRHAAAMLETSRRANDGWLSAEQQQWYARMGDLFHDVCLATRHLIDEEDASALELIGNTAFFWVCSGHLHEVAYYAQLALEVAPRDDPRRVRALWTLGLARILQSDHAAGRAYGRASLREAFDAGNIEGVRQAVYLEGLAALLDGEPITALNRADEALRAGVPAPRDAAVRPPAPGADPPRPALTFGLMLCGLVRVFALTGAGRLEQARREAEEQRGVCVGLREYWTRSYLDYQLSLIALIEERHGAAADHAIDMLDAKQRIGDQFGIAMGLDLLATSWCAQEDPGRAVVAIAASDRFWSAVGLLRRGTPEVLPMCALTRARTRALLGSAEYEAQVSRAQSMAPESLLHTVLGQQRTR</sequence>
<dbReference type="AlphaFoldDB" id="A0AAU8J308"/>
<organism evidence="1">
    <name type="scientific">Streptomyces tabacisoli</name>
    <dbReference type="NCBI Taxonomy" id="3156398"/>
    <lineage>
        <taxon>Bacteria</taxon>
        <taxon>Bacillati</taxon>
        <taxon>Actinomycetota</taxon>
        <taxon>Actinomycetes</taxon>
        <taxon>Kitasatosporales</taxon>
        <taxon>Streptomycetaceae</taxon>
        <taxon>Streptomyces</taxon>
    </lineage>
</organism>
<dbReference type="EMBL" id="CP159534">
    <property type="protein sequence ID" value="XCJ74905.1"/>
    <property type="molecule type" value="Genomic_DNA"/>
</dbReference>
<gene>
    <name evidence="1" type="ORF">ABII15_35250</name>
</gene>
<proteinExistence type="predicted"/>
<dbReference type="PANTHER" id="PTHR47691:SF3">
    <property type="entry name" value="HTH-TYPE TRANSCRIPTIONAL REGULATOR RV0890C-RELATED"/>
    <property type="match status" value="1"/>
</dbReference>
<dbReference type="PRINTS" id="PR00364">
    <property type="entry name" value="DISEASERSIST"/>
</dbReference>
<dbReference type="KEGG" id="stac:ABII15_35250"/>